<accession>A0AAJ0GYJ0</accession>
<evidence type="ECO:0000313" key="4">
    <source>
        <dbReference type="Proteomes" id="UP001273166"/>
    </source>
</evidence>
<dbReference type="AlphaFoldDB" id="A0AAJ0GYJ0"/>
<comment type="caution">
    <text evidence="3">The sequence shown here is derived from an EMBL/GenBank/DDBJ whole genome shotgun (WGS) entry which is preliminary data.</text>
</comment>
<organism evidence="3 4">
    <name type="scientific">Chaetomium strumarium</name>
    <dbReference type="NCBI Taxonomy" id="1170767"/>
    <lineage>
        <taxon>Eukaryota</taxon>
        <taxon>Fungi</taxon>
        <taxon>Dikarya</taxon>
        <taxon>Ascomycota</taxon>
        <taxon>Pezizomycotina</taxon>
        <taxon>Sordariomycetes</taxon>
        <taxon>Sordariomycetidae</taxon>
        <taxon>Sordariales</taxon>
        <taxon>Chaetomiaceae</taxon>
        <taxon>Chaetomium</taxon>
    </lineage>
</organism>
<keyword evidence="2" id="KW-0812">Transmembrane</keyword>
<feature type="compositionally biased region" description="Basic and acidic residues" evidence="1">
    <location>
        <begin position="146"/>
        <end position="158"/>
    </location>
</feature>
<sequence>MQSSTSKDDWTAAYILVLLIPIGFVAAAVFWCFSARRRRQLDARRNQHRDVEVAVSAAAATRDTPLRFLPREAAAHRGPKPSSPPHPTIPSRALLSNSVSKRNQHHLLATHHHKAAHRLPNTNLLTAPDPALASRRKHGSRRHYCSGREEEEKKEQRRNNQPSTTPPQPSSSSPSDSLGDVSSPALRHRHDVPDCDPRRRREHHKKVAALRRMTEVLEEASEEGSVSSGGWGRRNDTREVRQNE</sequence>
<evidence type="ECO:0000256" key="1">
    <source>
        <dbReference type="SAM" id="MobiDB-lite"/>
    </source>
</evidence>
<reference evidence="3" key="2">
    <citation type="submission" date="2023-06" db="EMBL/GenBank/DDBJ databases">
        <authorList>
            <consortium name="Lawrence Berkeley National Laboratory"/>
            <person name="Mondo S.J."/>
            <person name="Hensen N."/>
            <person name="Bonometti L."/>
            <person name="Westerberg I."/>
            <person name="Brannstrom I.O."/>
            <person name="Guillou S."/>
            <person name="Cros-Aarteil S."/>
            <person name="Calhoun S."/>
            <person name="Haridas S."/>
            <person name="Kuo A."/>
            <person name="Pangilinan J."/>
            <person name="Riley R."/>
            <person name="Labutti K."/>
            <person name="Andreopoulos B."/>
            <person name="Lipzen A."/>
            <person name="Chen C."/>
            <person name="Yanf M."/>
            <person name="Daum C."/>
            <person name="Ng V."/>
            <person name="Clum A."/>
            <person name="Steindorff A."/>
            <person name="Ohm R."/>
            <person name="Martin F."/>
            <person name="Silar P."/>
            <person name="Natvig D."/>
            <person name="Lalanne C."/>
            <person name="Gautier V."/>
            <person name="Ament-Velasquez S.L."/>
            <person name="Kruys A."/>
            <person name="Hutchinson M.I."/>
            <person name="Powell A.J."/>
            <person name="Barry K."/>
            <person name="Miller A.N."/>
            <person name="Grigoriev I.V."/>
            <person name="Debuchy R."/>
            <person name="Gladieux P."/>
            <person name="Thoren M.H."/>
            <person name="Johannesson H."/>
        </authorList>
    </citation>
    <scope>NUCLEOTIDE SEQUENCE</scope>
    <source>
        <strain evidence="3">CBS 333.67</strain>
    </source>
</reference>
<dbReference type="GeneID" id="87885573"/>
<feature type="compositionally biased region" description="Basic residues" evidence="1">
    <location>
        <begin position="200"/>
        <end position="209"/>
    </location>
</feature>
<feature type="region of interest" description="Disordered" evidence="1">
    <location>
        <begin position="111"/>
        <end position="244"/>
    </location>
</feature>
<reference evidence="3" key="1">
    <citation type="journal article" date="2023" name="Mol. Phylogenet. Evol.">
        <title>Genome-scale phylogeny and comparative genomics of the fungal order Sordariales.</title>
        <authorList>
            <person name="Hensen N."/>
            <person name="Bonometti L."/>
            <person name="Westerberg I."/>
            <person name="Brannstrom I.O."/>
            <person name="Guillou S."/>
            <person name="Cros-Aarteil S."/>
            <person name="Calhoun S."/>
            <person name="Haridas S."/>
            <person name="Kuo A."/>
            <person name="Mondo S."/>
            <person name="Pangilinan J."/>
            <person name="Riley R."/>
            <person name="LaButti K."/>
            <person name="Andreopoulos B."/>
            <person name="Lipzen A."/>
            <person name="Chen C."/>
            <person name="Yan M."/>
            <person name="Daum C."/>
            <person name="Ng V."/>
            <person name="Clum A."/>
            <person name="Steindorff A."/>
            <person name="Ohm R.A."/>
            <person name="Martin F."/>
            <person name="Silar P."/>
            <person name="Natvig D.O."/>
            <person name="Lalanne C."/>
            <person name="Gautier V."/>
            <person name="Ament-Velasquez S.L."/>
            <person name="Kruys A."/>
            <person name="Hutchinson M.I."/>
            <person name="Powell A.J."/>
            <person name="Barry K."/>
            <person name="Miller A.N."/>
            <person name="Grigoriev I.V."/>
            <person name="Debuchy R."/>
            <person name="Gladieux P."/>
            <person name="Hiltunen Thoren M."/>
            <person name="Johannesson H."/>
        </authorList>
    </citation>
    <scope>NUCLEOTIDE SEQUENCE</scope>
    <source>
        <strain evidence="3">CBS 333.67</strain>
    </source>
</reference>
<dbReference type="EMBL" id="JAUDZG010000002">
    <property type="protein sequence ID" value="KAK3308469.1"/>
    <property type="molecule type" value="Genomic_DNA"/>
</dbReference>
<keyword evidence="2" id="KW-1133">Transmembrane helix</keyword>
<dbReference type="Proteomes" id="UP001273166">
    <property type="component" value="Unassembled WGS sequence"/>
</dbReference>
<name>A0AAJ0GYJ0_9PEZI</name>
<evidence type="ECO:0000256" key="2">
    <source>
        <dbReference type="SAM" id="Phobius"/>
    </source>
</evidence>
<feature type="region of interest" description="Disordered" evidence="1">
    <location>
        <begin position="74"/>
        <end position="93"/>
    </location>
</feature>
<feature type="compositionally biased region" description="Low complexity" evidence="1">
    <location>
        <begin position="170"/>
        <end position="184"/>
    </location>
</feature>
<proteinExistence type="predicted"/>
<feature type="compositionally biased region" description="Basic residues" evidence="1">
    <location>
        <begin position="134"/>
        <end position="145"/>
    </location>
</feature>
<dbReference type="RefSeq" id="XP_062724249.1">
    <property type="nucleotide sequence ID" value="XM_062866744.1"/>
</dbReference>
<keyword evidence="2" id="KW-0472">Membrane</keyword>
<evidence type="ECO:0000313" key="3">
    <source>
        <dbReference type="EMBL" id="KAK3308469.1"/>
    </source>
</evidence>
<protein>
    <submittedName>
        <fullName evidence="3">Uncharacterized protein</fullName>
    </submittedName>
</protein>
<feature type="transmembrane region" description="Helical" evidence="2">
    <location>
        <begin position="12"/>
        <end position="35"/>
    </location>
</feature>
<keyword evidence="4" id="KW-1185">Reference proteome</keyword>
<gene>
    <name evidence="3" type="ORF">B0T15DRAFT_491051</name>
</gene>
<feature type="compositionally biased region" description="Basic and acidic residues" evidence="1">
    <location>
        <begin position="233"/>
        <end position="244"/>
    </location>
</feature>